<sequence>MRISIVFLEGHPELEADLSKVSKNGRAERMRMLASIGLFTLRNGQSSAPPETTQRVVKDNTPVTTDRKPGVVHAKAIKNVFGQV</sequence>
<name>E6QWC0_9ZZZZ</name>
<proteinExistence type="predicted"/>
<evidence type="ECO:0000313" key="1">
    <source>
        <dbReference type="EMBL" id="CBI11543.1"/>
    </source>
</evidence>
<protein>
    <submittedName>
        <fullName evidence="1">Uncharacterized protein</fullName>
    </submittedName>
</protein>
<dbReference type="AlphaFoldDB" id="E6QWC0"/>
<accession>E6QWC0</accession>
<dbReference type="EMBL" id="CABR01000150">
    <property type="protein sequence ID" value="CBI11543.1"/>
    <property type="molecule type" value="Genomic_DNA"/>
</dbReference>
<gene>
    <name evidence="1" type="ORF">CARN7_2376</name>
</gene>
<reference evidence="1" key="1">
    <citation type="submission" date="2009-10" db="EMBL/GenBank/DDBJ databases">
        <title>Diversity of trophic interactions inside an arsenic-rich microbial ecosystem.</title>
        <authorList>
            <person name="Bertin P.N."/>
            <person name="Heinrich-Salmeron A."/>
            <person name="Pelletier E."/>
            <person name="Goulhen-Chollet F."/>
            <person name="Arsene-Ploetze F."/>
            <person name="Gallien S."/>
            <person name="Calteau A."/>
            <person name="Vallenet D."/>
            <person name="Casiot C."/>
            <person name="Chane-Woon-Ming B."/>
            <person name="Giloteaux L."/>
            <person name="Barakat M."/>
            <person name="Bonnefoy V."/>
            <person name="Bruneel O."/>
            <person name="Chandler M."/>
            <person name="Cleiss J."/>
            <person name="Duran R."/>
            <person name="Elbaz-Poulichet F."/>
            <person name="Fonknechten N."/>
            <person name="Lauga B."/>
            <person name="Mornico D."/>
            <person name="Ortet P."/>
            <person name="Schaeffer C."/>
            <person name="Siguier P."/>
            <person name="Alexander Thil Smith A."/>
            <person name="Van Dorsselaer A."/>
            <person name="Weissenbach J."/>
            <person name="Medigue C."/>
            <person name="Le Paslier D."/>
        </authorList>
    </citation>
    <scope>NUCLEOTIDE SEQUENCE</scope>
</reference>
<comment type="caution">
    <text evidence="1">The sequence shown here is derived from an EMBL/GenBank/DDBJ whole genome shotgun (WGS) entry which is preliminary data.</text>
</comment>
<organism evidence="1">
    <name type="scientific">mine drainage metagenome</name>
    <dbReference type="NCBI Taxonomy" id="410659"/>
    <lineage>
        <taxon>unclassified sequences</taxon>
        <taxon>metagenomes</taxon>
        <taxon>ecological metagenomes</taxon>
    </lineage>
</organism>